<dbReference type="SUPFAM" id="SSF57850">
    <property type="entry name" value="RING/U-box"/>
    <property type="match status" value="1"/>
</dbReference>
<dbReference type="GO" id="GO:0005778">
    <property type="term" value="C:peroxisomal membrane"/>
    <property type="evidence" value="ECO:0007669"/>
    <property type="project" value="UniProtKB-SubCell"/>
</dbReference>
<dbReference type="STRING" id="1109443.G4U2Z9"/>
<comment type="catalytic activity">
    <reaction evidence="1">
        <text>S-ubiquitinyl-[E2 ubiquitin-conjugating enzyme]-L-cysteine + [acceptor protein]-L-lysine = [E2 ubiquitin-conjugating enzyme]-L-cysteine + N(6)-ubiquitinyl-[acceptor protein]-L-lysine.</text>
        <dbReference type="EC" id="2.3.2.27"/>
    </reaction>
</comment>
<dbReference type="Pfam" id="PF13639">
    <property type="entry name" value="zf-RING_2"/>
    <property type="match status" value="1"/>
</dbReference>
<comment type="subcellular location">
    <subcellularLocation>
        <location evidence="2">Peroxisome membrane</location>
        <topology evidence="2">Multi-pass membrane protein</topology>
    </subcellularLocation>
</comment>
<dbReference type="eggNOG" id="KOG0317">
    <property type="taxonomic scope" value="Eukaryota"/>
</dbReference>
<dbReference type="InterPro" id="IPR001841">
    <property type="entry name" value="Znf_RING"/>
</dbReference>
<dbReference type="EMBL" id="CAFZ01001878">
    <property type="protein sequence ID" value="CCA77954.1"/>
    <property type="molecule type" value="Genomic_DNA"/>
</dbReference>
<evidence type="ECO:0000256" key="5">
    <source>
        <dbReference type="ARBA" id="ARBA00012483"/>
    </source>
</evidence>
<keyword evidence="9 20" id="KW-0812">Transmembrane</keyword>
<feature type="transmembrane region" description="Helical" evidence="20">
    <location>
        <begin position="135"/>
        <end position="153"/>
    </location>
</feature>
<dbReference type="InterPro" id="IPR017907">
    <property type="entry name" value="Znf_RING_CS"/>
</dbReference>
<comment type="caution">
    <text evidence="22">The sequence shown here is derived from an EMBL/GenBank/DDBJ whole genome shotgun (WGS) entry which is preliminary data.</text>
</comment>
<keyword evidence="7" id="KW-0962">Peroxisome biogenesis</keyword>
<dbReference type="Proteomes" id="UP000007148">
    <property type="component" value="Unassembled WGS sequence"/>
</dbReference>
<keyword evidence="10" id="KW-0479">Metal-binding</keyword>
<dbReference type="SMART" id="SM00184">
    <property type="entry name" value="RING"/>
    <property type="match status" value="1"/>
</dbReference>
<dbReference type="InParanoid" id="G4U2Z9"/>
<dbReference type="PANTHER" id="PTHR23350:SF0">
    <property type="entry name" value="PEROXISOME BIOGENESIS FACTOR 10"/>
    <property type="match status" value="1"/>
</dbReference>
<dbReference type="OMA" id="REKSECP"/>
<gene>
    <name evidence="22" type="ORF">PIIN_00668</name>
</gene>
<keyword evidence="11 19" id="KW-0863">Zinc-finger</keyword>
<keyword evidence="16 20" id="KW-0472">Membrane</keyword>
<dbReference type="InterPro" id="IPR006845">
    <property type="entry name" value="Pex_N"/>
</dbReference>
<feature type="transmembrane region" description="Helical" evidence="20">
    <location>
        <begin position="99"/>
        <end position="115"/>
    </location>
</feature>
<dbReference type="PROSITE" id="PS50089">
    <property type="entry name" value="ZF_RING_2"/>
    <property type="match status" value="1"/>
</dbReference>
<dbReference type="EC" id="2.3.2.27" evidence="5"/>
<protein>
    <recommendedName>
        <fullName evidence="5">RING-type E3 ubiquitin transferase</fullName>
        <ecNumber evidence="5">2.3.2.27</ecNumber>
    </recommendedName>
    <alternativeName>
        <fullName evidence="18">Peroxin-10</fullName>
    </alternativeName>
</protein>
<dbReference type="InterPro" id="IPR025654">
    <property type="entry name" value="PEX2/10"/>
</dbReference>
<evidence type="ECO:0000256" key="20">
    <source>
        <dbReference type="SAM" id="Phobius"/>
    </source>
</evidence>
<evidence type="ECO:0000256" key="12">
    <source>
        <dbReference type="ARBA" id="ARBA00022786"/>
    </source>
</evidence>
<dbReference type="FunCoup" id="G4U2Z9">
    <property type="interactions" value="52"/>
</dbReference>
<keyword evidence="13" id="KW-0862">Zinc</keyword>
<evidence type="ECO:0000256" key="2">
    <source>
        <dbReference type="ARBA" id="ARBA00004585"/>
    </source>
</evidence>
<sequence>MSTPAAIIPQFPPGSQAQIIRASQRDTLFISQIREDAENVLRSWFGTRWLRKWTTEVDLASQLLYLGITHGRGQQSLGEEYVGVWQNSLRGTIGFPSRTIRLLSIVLTIFPAYILSKARHLDSHLSPFAKGLVNAGPHILASAYALNISLFYIRGKYHTLTQRLLGTGYITTIPPNPNVRPPSYALLGVLVLAKLVHQVYKSTSSLFKEAEERIKLSEKARGKLPERSPQTRALEPSMGGEIYLDYTPAKEILAKQQAEEDLDTNRALNDTCTYLDVHSLSEEARSSRKCTLCLDERTSPAATECGHVFCWTCIFNWGREKPECPLCRQGLDVKTLVSIYNL</sequence>
<evidence type="ECO:0000256" key="17">
    <source>
        <dbReference type="ARBA" id="ARBA00023140"/>
    </source>
</evidence>
<evidence type="ECO:0000256" key="1">
    <source>
        <dbReference type="ARBA" id="ARBA00000900"/>
    </source>
</evidence>
<dbReference type="CDD" id="cd16527">
    <property type="entry name" value="RING-HC_PEX10"/>
    <property type="match status" value="1"/>
</dbReference>
<evidence type="ECO:0000313" key="22">
    <source>
        <dbReference type="EMBL" id="CCA77954.1"/>
    </source>
</evidence>
<evidence type="ECO:0000256" key="8">
    <source>
        <dbReference type="ARBA" id="ARBA00022679"/>
    </source>
</evidence>
<evidence type="ECO:0000256" key="13">
    <source>
        <dbReference type="ARBA" id="ARBA00022833"/>
    </source>
</evidence>
<dbReference type="Pfam" id="PF04757">
    <property type="entry name" value="Pex2_Pex12"/>
    <property type="match status" value="1"/>
</dbReference>
<keyword evidence="15 20" id="KW-1133">Transmembrane helix</keyword>
<name>G4U2Z9_SERID</name>
<dbReference type="PANTHER" id="PTHR23350">
    <property type="entry name" value="PEROXISOME ASSEMBLY PROTEIN 10"/>
    <property type="match status" value="1"/>
</dbReference>
<evidence type="ECO:0000256" key="14">
    <source>
        <dbReference type="ARBA" id="ARBA00022927"/>
    </source>
</evidence>
<evidence type="ECO:0000256" key="4">
    <source>
        <dbReference type="ARBA" id="ARBA00008704"/>
    </source>
</evidence>
<reference evidence="22 23" key="1">
    <citation type="journal article" date="2011" name="PLoS Pathog.">
        <title>Endophytic Life Strategies Decoded by Genome and Transcriptome Analyses of the Mutualistic Root Symbiont Piriformospora indica.</title>
        <authorList>
            <person name="Zuccaro A."/>
            <person name="Lahrmann U."/>
            <person name="Guldener U."/>
            <person name="Langen G."/>
            <person name="Pfiffi S."/>
            <person name="Biedenkopf D."/>
            <person name="Wong P."/>
            <person name="Samans B."/>
            <person name="Grimm C."/>
            <person name="Basiewicz M."/>
            <person name="Murat C."/>
            <person name="Martin F."/>
            <person name="Kogel K.H."/>
        </authorList>
    </citation>
    <scope>NUCLEOTIDE SEQUENCE [LARGE SCALE GENOMIC DNA]</scope>
    <source>
        <strain evidence="22 23">DSM 11827</strain>
    </source>
</reference>
<evidence type="ECO:0000256" key="3">
    <source>
        <dbReference type="ARBA" id="ARBA00004906"/>
    </source>
</evidence>
<evidence type="ECO:0000259" key="21">
    <source>
        <dbReference type="PROSITE" id="PS50089"/>
    </source>
</evidence>
<keyword evidence="8" id="KW-0808">Transferase</keyword>
<evidence type="ECO:0000256" key="6">
    <source>
        <dbReference type="ARBA" id="ARBA00022448"/>
    </source>
</evidence>
<feature type="domain" description="RING-type" evidence="21">
    <location>
        <begin position="290"/>
        <end position="328"/>
    </location>
</feature>
<comment type="pathway">
    <text evidence="3">Protein modification; protein ubiquitination.</text>
</comment>
<dbReference type="PROSITE" id="PS00518">
    <property type="entry name" value="ZF_RING_1"/>
    <property type="match status" value="1"/>
</dbReference>
<dbReference type="Gene3D" id="3.30.40.10">
    <property type="entry name" value="Zinc/RING finger domain, C3HC4 (zinc finger)"/>
    <property type="match status" value="1"/>
</dbReference>
<keyword evidence="17" id="KW-0576">Peroxisome</keyword>
<dbReference type="AlphaFoldDB" id="G4U2Z9"/>
<evidence type="ECO:0000256" key="7">
    <source>
        <dbReference type="ARBA" id="ARBA00022593"/>
    </source>
</evidence>
<comment type="similarity">
    <text evidence="4">Belongs to the pex2/pex10/pex12 family.</text>
</comment>
<accession>G4U2Z9</accession>
<evidence type="ECO:0000313" key="23">
    <source>
        <dbReference type="Proteomes" id="UP000007148"/>
    </source>
</evidence>
<keyword evidence="23" id="KW-1185">Reference proteome</keyword>
<keyword evidence="6" id="KW-0813">Transport</keyword>
<dbReference type="GO" id="GO:0061630">
    <property type="term" value="F:ubiquitin protein ligase activity"/>
    <property type="evidence" value="ECO:0007669"/>
    <property type="project" value="UniProtKB-EC"/>
</dbReference>
<evidence type="ECO:0000256" key="15">
    <source>
        <dbReference type="ARBA" id="ARBA00022989"/>
    </source>
</evidence>
<evidence type="ECO:0000256" key="16">
    <source>
        <dbReference type="ARBA" id="ARBA00023136"/>
    </source>
</evidence>
<dbReference type="OrthoDB" id="6270329at2759"/>
<keyword evidence="14" id="KW-0653">Protein transport</keyword>
<dbReference type="GO" id="GO:0008270">
    <property type="term" value="F:zinc ion binding"/>
    <property type="evidence" value="ECO:0007669"/>
    <property type="project" value="UniProtKB-KW"/>
</dbReference>
<evidence type="ECO:0000256" key="18">
    <source>
        <dbReference type="ARBA" id="ARBA00041230"/>
    </source>
</evidence>
<organism evidence="22 23">
    <name type="scientific">Serendipita indica (strain DSM 11827)</name>
    <name type="common">Root endophyte fungus</name>
    <name type="synonym">Piriformospora indica</name>
    <dbReference type="NCBI Taxonomy" id="1109443"/>
    <lineage>
        <taxon>Eukaryota</taxon>
        <taxon>Fungi</taxon>
        <taxon>Dikarya</taxon>
        <taxon>Basidiomycota</taxon>
        <taxon>Agaricomycotina</taxon>
        <taxon>Agaricomycetes</taxon>
        <taxon>Sebacinales</taxon>
        <taxon>Serendipitaceae</taxon>
        <taxon>Serendipita</taxon>
    </lineage>
</organism>
<evidence type="ECO:0000256" key="11">
    <source>
        <dbReference type="ARBA" id="ARBA00022771"/>
    </source>
</evidence>
<proteinExistence type="inferred from homology"/>
<dbReference type="GO" id="GO:0016562">
    <property type="term" value="P:protein import into peroxisome matrix, receptor recycling"/>
    <property type="evidence" value="ECO:0007669"/>
    <property type="project" value="UniProtKB-ARBA"/>
</dbReference>
<keyword evidence="12" id="KW-0833">Ubl conjugation pathway</keyword>
<dbReference type="GO" id="GO:0016567">
    <property type="term" value="P:protein ubiquitination"/>
    <property type="evidence" value="ECO:0007669"/>
    <property type="project" value="UniProtKB-ARBA"/>
</dbReference>
<evidence type="ECO:0000256" key="9">
    <source>
        <dbReference type="ARBA" id="ARBA00022692"/>
    </source>
</evidence>
<evidence type="ECO:0000256" key="10">
    <source>
        <dbReference type="ARBA" id="ARBA00022723"/>
    </source>
</evidence>
<evidence type="ECO:0000256" key="19">
    <source>
        <dbReference type="PROSITE-ProRule" id="PRU00175"/>
    </source>
</evidence>
<dbReference type="InterPro" id="IPR013083">
    <property type="entry name" value="Znf_RING/FYVE/PHD"/>
</dbReference>
<dbReference type="HOGENOM" id="CLU_041707_1_1_1"/>